<proteinExistence type="predicted"/>
<keyword evidence="3" id="KW-1185">Reference proteome</keyword>
<reference evidence="2 3" key="1">
    <citation type="submission" date="2019-05" db="EMBL/GenBank/DDBJ databases">
        <title>Another draft genome of Portunus trituberculatus and its Hox gene families provides insights of decapod evolution.</title>
        <authorList>
            <person name="Jeong J.-H."/>
            <person name="Song I."/>
            <person name="Kim S."/>
            <person name="Choi T."/>
            <person name="Kim D."/>
            <person name="Ryu S."/>
            <person name="Kim W."/>
        </authorList>
    </citation>
    <scope>NUCLEOTIDE SEQUENCE [LARGE SCALE GENOMIC DNA]</scope>
    <source>
        <tissue evidence="2">Muscle</tissue>
    </source>
</reference>
<evidence type="ECO:0000313" key="3">
    <source>
        <dbReference type="Proteomes" id="UP000324222"/>
    </source>
</evidence>
<dbReference type="Proteomes" id="UP000324222">
    <property type="component" value="Unassembled WGS sequence"/>
</dbReference>
<name>A0A5B7CFI7_PORTR</name>
<feature type="region of interest" description="Disordered" evidence="1">
    <location>
        <begin position="1"/>
        <end position="34"/>
    </location>
</feature>
<dbReference type="EMBL" id="VSRR010000013">
    <property type="protein sequence ID" value="MPC07988.1"/>
    <property type="molecule type" value="Genomic_DNA"/>
</dbReference>
<protein>
    <submittedName>
        <fullName evidence="2">Uncharacterized protein</fullName>
    </submittedName>
</protein>
<comment type="caution">
    <text evidence="2">The sequence shown here is derived from an EMBL/GenBank/DDBJ whole genome shotgun (WGS) entry which is preliminary data.</text>
</comment>
<sequence>MRRTSSGHGEICSHDATRCSGHTEASRGRRNPQLMRDFIRNRFSGFNYQRTSRGKPIFYSPRPPQHFPS</sequence>
<organism evidence="2 3">
    <name type="scientific">Portunus trituberculatus</name>
    <name type="common">Swimming crab</name>
    <name type="synonym">Neptunus trituberculatus</name>
    <dbReference type="NCBI Taxonomy" id="210409"/>
    <lineage>
        <taxon>Eukaryota</taxon>
        <taxon>Metazoa</taxon>
        <taxon>Ecdysozoa</taxon>
        <taxon>Arthropoda</taxon>
        <taxon>Crustacea</taxon>
        <taxon>Multicrustacea</taxon>
        <taxon>Malacostraca</taxon>
        <taxon>Eumalacostraca</taxon>
        <taxon>Eucarida</taxon>
        <taxon>Decapoda</taxon>
        <taxon>Pleocyemata</taxon>
        <taxon>Brachyura</taxon>
        <taxon>Eubrachyura</taxon>
        <taxon>Portunoidea</taxon>
        <taxon>Portunidae</taxon>
        <taxon>Portuninae</taxon>
        <taxon>Portunus</taxon>
    </lineage>
</organism>
<accession>A0A5B7CFI7</accession>
<evidence type="ECO:0000313" key="2">
    <source>
        <dbReference type="EMBL" id="MPC07988.1"/>
    </source>
</evidence>
<gene>
    <name evidence="2" type="ORF">E2C01_000558</name>
</gene>
<dbReference type="AlphaFoldDB" id="A0A5B7CFI7"/>
<evidence type="ECO:0000256" key="1">
    <source>
        <dbReference type="SAM" id="MobiDB-lite"/>
    </source>
</evidence>